<keyword evidence="3" id="KW-0853">WD repeat</keyword>
<dbReference type="GO" id="GO:0016282">
    <property type="term" value="C:eukaryotic 43S preinitiation complex"/>
    <property type="evidence" value="ECO:0007669"/>
    <property type="project" value="UniProtKB-UniRule"/>
</dbReference>
<keyword evidence="6 7" id="KW-0648">Protein biosynthesis</keyword>
<evidence type="ECO:0000256" key="5">
    <source>
        <dbReference type="ARBA" id="ARBA00022884"/>
    </source>
</evidence>
<dbReference type="GO" id="GO:0003743">
    <property type="term" value="F:translation initiation factor activity"/>
    <property type="evidence" value="ECO:0007669"/>
    <property type="project" value="UniProtKB-UniRule"/>
</dbReference>
<dbReference type="GO" id="GO:0005852">
    <property type="term" value="C:eukaryotic translation initiation factor 3 complex"/>
    <property type="evidence" value="ECO:0007669"/>
    <property type="project" value="UniProtKB-UniRule"/>
</dbReference>
<proteinExistence type="inferred from homology"/>
<dbReference type="InterPro" id="IPR012677">
    <property type="entry name" value="Nucleotide-bd_a/b_plait_sf"/>
</dbReference>
<evidence type="ECO:0000313" key="10">
    <source>
        <dbReference type="EMBL" id="JAS14389.1"/>
    </source>
</evidence>
<comment type="subcellular location">
    <subcellularLocation>
        <location evidence="7">Cytoplasm</location>
    </subcellularLocation>
</comment>
<keyword evidence="5 7" id="KW-0694">RNA-binding</keyword>
<dbReference type="InterPro" id="IPR015943">
    <property type="entry name" value="WD40/YVTN_repeat-like_dom_sf"/>
</dbReference>
<evidence type="ECO:0000256" key="3">
    <source>
        <dbReference type="ARBA" id="ARBA00022574"/>
    </source>
</evidence>
<dbReference type="EMBL" id="GEDC01022909">
    <property type="protein sequence ID" value="JAS14389.1"/>
    <property type="molecule type" value="Transcribed_RNA"/>
</dbReference>
<dbReference type="InterPro" id="IPR013979">
    <property type="entry name" value="TIF_beta_prop-like"/>
</dbReference>
<keyword evidence="1 7" id="KW-0963">Cytoplasm</keyword>
<gene>
    <name evidence="10" type="ORF">g.16080</name>
</gene>
<keyword evidence="2 7" id="KW-0396">Initiation factor</keyword>
<keyword evidence="4" id="KW-0677">Repeat</keyword>
<dbReference type="SUPFAM" id="SSF82171">
    <property type="entry name" value="DPP6 N-terminal domain-like"/>
    <property type="match status" value="1"/>
</dbReference>
<name>A0A1B6CLP7_9HEMI</name>
<dbReference type="AlphaFoldDB" id="A0A1B6CLP7"/>
<comment type="subunit">
    <text evidence="7">Component of the eukaryotic translation initiation factor 3 (eIF-3) complex.</text>
</comment>
<dbReference type="HAMAP" id="MF_03001">
    <property type="entry name" value="eIF3b"/>
    <property type="match status" value="1"/>
</dbReference>
<comment type="similarity">
    <text evidence="7">Belongs to the eIF-3 subunit B family.</text>
</comment>
<protein>
    <recommendedName>
        <fullName evidence="7">Eukaryotic translation initiation factor 3 subunit B</fullName>
        <shortName evidence="7">eIF3b</shortName>
    </recommendedName>
    <alternativeName>
        <fullName evidence="7">Eukaryotic translation initiation factor 3 subunit 9</fullName>
    </alternativeName>
</protein>
<evidence type="ECO:0000256" key="4">
    <source>
        <dbReference type="ARBA" id="ARBA00022737"/>
    </source>
</evidence>
<organism evidence="10">
    <name type="scientific">Clastoptera arizonana</name>
    <name type="common">Arizona spittle bug</name>
    <dbReference type="NCBI Taxonomy" id="38151"/>
    <lineage>
        <taxon>Eukaryota</taxon>
        <taxon>Metazoa</taxon>
        <taxon>Ecdysozoa</taxon>
        <taxon>Arthropoda</taxon>
        <taxon>Hexapoda</taxon>
        <taxon>Insecta</taxon>
        <taxon>Pterygota</taxon>
        <taxon>Neoptera</taxon>
        <taxon>Paraneoptera</taxon>
        <taxon>Hemiptera</taxon>
        <taxon>Auchenorrhyncha</taxon>
        <taxon>Cercopoidea</taxon>
        <taxon>Clastopteridae</taxon>
        <taxon>Clastoptera</taxon>
    </lineage>
</organism>
<accession>A0A1B6CLP7</accession>
<dbReference type="GO" id="GO:0001732">
    <property type="term" value="P:formation of cytoplasmic translation initiation complex"/>
    <property type="evidence" value="ECO:0007669"/>
    <property type="project" value="UniProtKB-UniRule"/>
</dbReference>
<evidence type="ECO:0000256" key="2">
    <source>
        <dbReference type="ARBA" id="ARBA00022540"/>
    </source>
</evidence>
<dbReference type="PANTHER" id="PTHR14068">
    <property type="entry name" value="EUKARYOTIC TRANSLATION INITIATION FACTOR 3 EIF3 -RELATED"/>
    <property type="match status" value="1"/>
</dbReference>
<evidence type="ECO:0000259" key="9">
    <source>
        <dbReference type="Pfam" id="PF08662"/>
    </source>
</evidence>
<dbReference type="GO" id="GO:0031369">
    <property type="term" value="F:translation initiation factor binding"/>
    <property type="evidence" value="ECO:0007669"/>
    <property type="project" value="InterPro"/>
</dbReference>
<sequence>MSTIQKNEQGCTKGYAFLEYASPTNAQDAVNSVSYKLDKQHTILVNSYSDFKKYAEIPDSWEAPKPQPYQDPGDIYHYLMDPDAYDQYAVLRMFVDKSEPKSETKSEPKIIHNNIQIWQNTIPEATLVEDRNDWNQSQHTIVWSPLGTYIATFHLLGVILWSGPNFENNTRKKFNHPDVKFIDFSPCEKYLVTYTPQTNKEQEKIIIWDIRTEQEKRSFQLGGNCYPWPAFHWSKDDKYFARISVDTLSIFETPSFNLLGKKKGTVVKGIRDFSWSPTDNILAYWVAEDKDVPARVVLLEIPSRNEIRANNLFSVADCKMHWQKSGDYLCVKVDRYIKSKKEKEGEVKYSGMYYNFEIFHMREKNIPVDCEEIREPIHAFAWEPIGSKFAIIHGESPNLSVSFYGVKSGQKPTLLKRLEKRVCNALFWSPMGQFIVLVDMRAGILAFVDTNDFTIMNSTEHFSLTHVDWDPTGRYVVTSVSVRYNKIDAGYFMWTFQGKIIRRVNFEGFSSFTWRPRPPTPLTLEQQKEIKKNLKKYSSQFESKDRMRVNKASKELIEKRKQLMKEFEDIRKEQLEVWQKQKSQRILLRNNIDTDDLAADTMNVEEEYVEFFLKEEVIVLE</sequence>
<dbReference type="Pfam" id="PF08662">
    <property type="entry name" value="eIF2A"/>
    <property type="match status" value="1"/>
</dbReference>
<evidence type="ECO:0000256" key="8">
    <source>
        <dbReference type="SAM" id="Coils"/>
    </source>
</evidence>
<evidence type="ECO:0000256" key="7">
    <source>
        <dbReference type="HAMAP-Rule" id="MF_03001"/>
    </source>
</evidence>
<keyword evidence="8" id="KW-0175">Coiled coil</keyword>
<dbReference type="PANTHER" id="PTHR14068:SF0">
    <property type="entry name" value="EUKARYOTIC TRANSLATION INITIATION FACTOR 3 SUBUNIT B"/>
    <property type="match status" value="1"/>
</dbReference>
<reference evidence="10" key="1">
    <citation type="submission" date="2015-12" db="EMBL/GenBank/DDBJ databases">
        <title>De novo transcriptome assembly of four potential Pierce s Disease insect vectors from Arizona vineyards.</title>
        <authorList>
            <person name="Tassone E.E."/>
        </authorList>
    </citation>
    <scope>NUCLEOTIDE SEQUENCE</scope>
</reference>
<dbReference type="Gene3D" id="3.30.70.330">
    <property type="match status" value="1"/>
</dbReference>
<comment type="function">
    <text evidence="7">RNA-binding component of the eukaryotic translation initiation factor 3 (eIF-3) complex, which is involved in protein synthesis of a specialized repertoire of mRNAs and, together with other initiation factors, stimulates binding of mRNA and methionyl-tRNAi to the 40S ribosome. The eIF-3 complex specifically targets and initiates translation of a subset of mRNAs involved in cell proliferation.</text>
</comment>
<dbReference type="GO" id="GO:0033290">
    <property type="term" value="C:eukaryotic 48S preinitiation complex"/>
    <property type="evidence" value="ECO:0007669"/>
    <property type="project" value="UniProtKB-UniRule"/>
</dbReference>
<feature type="domain" description="Translation initiation factor beta propellor-like" evidence="9">
    <location>
        <begin position="311"/>
        <end position="509"/>
    </location>
</feature>
<evidence type="ECO:0000256" key="1">
    <source>
        <dbReference type="ARBA" id="ARBA00022490"/>
    </source>
</evidence>
<dbReference type="InterPro" id="IPR011400">
    <property type="entry name" value="EIF3B"/>
</dbReference>
<feature type="coiled-coil region" evidence="8">
    <location>
        <begin position="546"/>
        <end position="573"/>
    </location>
</feature>
<dbReference type="Gene3D" id="2.130.10.10">
    <property type="entry name" value="YVTN repeat-like/Quinoprotein amine dehydrogenase"/>
    <property type="match status" value="1"/>
</dbReference>
<dbReference type="GO" id="GO:0003723">
    <property type="term" value="F:RNA binding"/>
    <property type="evidence" value="ECO:0007669"/>
    <property type="project" value="UniProtKB-UniRule"/>
</dbReference>
<evidence type="ECO:0000256" key="6">
    <source>
        <dbReference type="ARBA" id="ARBA00022917"/>
    </source>
</evidence>
<dbReference type="PIRSF" id="PIRSF036424">
    <property type="entry name" value="eIF3b"/>
    <property type="match status" value="1"/>
</dbReference>